<organism evidence="4">
    <name type="scientific">Notodromas monacha</name>
    <dbReference type="NCBI Taxonomy" id="399045"/>
    <lineage>
        <taxon>Eukaryota</taxon>
        <taxon>Metazoa</taxon>
        <taxon>Ecdysozoa</taxon>
        <taxon>Arthropoda</taxon>
        <taxon>Crustacea</taxon>
        <taxon>Oligostraca</taxon>
        <taxon>Ostracoda</taxon>
        <taxon>Podocopa</taxon>
        <taxon>Podocopida</taxon>
        <taxon>Cypridocopina</taxon>
        <taxon>Cypridoidea</taxon>
        <taxon>Cyprididae</taxon>
        <taxon>Notodromas</taxon>
    </lineage>
</organism>
<comment type="similarity">
    <text evidence="1">Belongs to the peptidase S33 family. ABHD4/ABHD5 subfamily.</text>
</comment>
<evidence type="ECO:0000313" key="5">
    <source>
        <dbReference type="Proteomes" id="UP000678499"/>
    </source>
</evidence>
<dbReference type="Pfam" id="PF00561">
    <property type="entry name" value="Abhydrolase_1"/>
    <property type="match status" value="1"/>
</dbReference>
<dbReference type="InterPro" id="IPR029058">
    <property type="entry name" value="AB_hydrolase_fold"/>
</dbReference>
<dbReference type="PANTHER" id="PTHR42886:SF29">
    <property type="entry name" value="PUMMELIG, ISOFORM A"/>
    <property type="match status" value="1"/>
</dbReference>
<dbReference type="Proteomes" id="UP000678499">
    <property type="component" value="Unassembled WGS sequence"/>
</dbReference>
<protein>
    <recommendedName>
        <fullName evidence="3">AB hydrolase-1 domain-containing protein</fullName>
    </recommendedName>
</protein>
<dbReference type="GO" id="GO:0052689">
    <property type="term" value="F:carboxylic ester hydrolase activity"/>
    <property type="evidence" value="ECO:0007669"/>
    <property type="project" value="TreeGrafter"/>
</dbReference>
<dbReference type="PANTHER" id="PTHR42886">
    <property type="entry name" value="RE40534P-RELATED"/>
    <property type="match status" value="1"/>
</dbReference>
<dbReference type="SUPFAM" id="SSF53474">
    <property type="entry name" value="alpha/beta-Hydrolases"/>
    <property type="match status" value="1"/>
</dbReference>
<dbReference type="GO" id="GO:0006654">
    <property type="term" value="P:phosphatidic acid biosynthetic process"/>
    <property type="evidence" value="ECO:0007669"/>
    <property type="project" value="TreeGrafter"/>
</dbReference>
<dbReference type="GO" id="GO:0055088">
    <property type="term" value="P:lipid homeostasis"/>
    <property type="evidence" value="ECO:0007669"/>
    <property type="project" value="TreeGrafter"/>
</dbReference>
<evidence type="ECO:0000313" key="4">
    <source>
        <dbReference type="EMBL" id="CAD7278674.1"/>
    </source>
</evidence>
<proteinExistence type="inferred from homology"/>
<evidence type="ECO:0000259" key="3">
    <source>
        <dbReference type="Pfam" id="PF00561"/>
    </source>
</evidence>
<dbReference type="Gene3D" id="3.40.50.1820">
    <property type="entry name" value="alpha/beta hydrolase"/>
    <property type="match status" value="1"/>
</dbReference>
<dbReference type="InterPro" id="IPR000073">
    <property type="entry name" value="AB_hydrolase_1"/>
</dbReference>
<dbReference type="EMBL" id="OA883348">
    <property type="protein sequence ID" value="CAD7278674.1"/>
    <property type="molecule type" value="Genomic_DNA"/>
</dbReference>
<dbReference type="OrthoDB" id="7457040at2759"/>
<feature type="domain" description="AB hydrolase-1" evidence="3">
    <location>
        <begin position="56"/>
        <end position="183"/>
    </location>
</feature>
<dbReference type="GO" id="GO:0042171">
    <property type="term" value="F:lysophosphatidic acid acyltransferase activity"/>
    <property type="evidence" value="ECO:0007669"/>
    <property type="project" value="TreeGrafter"/>
</dbReference>
<dbReference type="EMBL" id="CAJPEX010001311">
    <property type="protein sequence ID" value="CAG0918826.1"/>
    <property type="molecule type" value="Genomic_DNA"/>
</dbReference>
<dbReference type="AlphaFoldDB" id="A0A7R9BQA7"/>
<keyword evidence="5" id="KW-1185">Reference proteome</keyword>
<evidence type="ECO:0000256" key="2">
    <source>
        <dbReference type="SAM" id="MobiDB-lite"/>
    </source>
</evidence>
<reference evidence="4" key="1">
    <citation type="submission" date="2020-11" db="EMBL/GenBank/DDBJ databases">
        <authorList>
            <person name="Tran Van P."/>
        </authorList>
    </citation>
    <scope>NUCLEOTIDE SEQUENCE</scope>
</reference>
<name>A0A7R9BQA7_9CRUS</name>
<gene>
    <name evidence="4" type="ORF">NMOB1V02_LOCUS6372</name>
</gene>
<accession>A0A7R9BQA7</accession>
<dbReference type="PRINTS" id="PR00111">
    <property type="entry name" value="ABHYDROLASE"/>
</dbReference>
<feature type="region of interest" description="Disordered" evidence="2">
    <location>
        <begin position="1"/>
        <end position="20"/>
    </location>
</feature>
<evidence type="ECO:0000256" key="1">
    <source>
        <dbReference type="ARBA" id="ARBA00038097"/>
    </source>
</evidence>
<sequence length="353" mass="39710">MSRMSRQHTAQHIPIHTSSRRPDPFTRELLLDFKLHKIWTITLPYERLPGLPKSTPLVMLHGFGVGSAFFCMNLENVAIGRTVYALDLPGFGRSSRPEFPNDALKIEQVFMGMLDQWRQAMHLDSFILLGHGFGGFIAASYAASFPERVEHLILADPWGLEAHPEGINWNKPIPTWIKNHYDWEWAHAGGFLRACGPLGPLAVRGFSHYICKRFLGGDSWAAADYVYQCNAVDNKSTEDAIMHLSKKILWARNPALLKLKTLPLDFFVSFIYGEDSWLDPSPAEQFQNCRLRGTADLHLIPGVGHDSYAEDPPAFNQIVNGICSWVDSRKNVATLTPNAAMMVNMNRPGPSRI</sequence>